<feature type="transmembrane region" description="Helical" evidence="1">
    <location>
        <begin position="84"/>
        <end position="106"/>
    </location>
</feature>
<evidence type="ECO:0000313" key="5">
    <source>
        <dbReference type="Proteomes" id="UP000625283"/>
    </source>
</evidence>
<evidence type="ECO:0000259" key="3">
    <source>
        <dbReference type="Pfam" id="PF16344"/>
    </source>
</evidence>
<name>A0ABS1R2V5_9SPHI</name>
<evidence type="ECO:0000256" key="1">
    <source>
        <dbReference type="SAM" id="Phobius"/>
    </source>
</evidence>
<protein>
    <submittedName>
        <fullName evidence="4">FecR domain-containing protein</fullName>
    </submittedName>
</protein>
<keyword evidence="1" id="KW-1133">Transmembrane helix</keyword>
<dbReference type="EMBL" id="JAERTY010000004">
    <property type="protein sequence ID" value="MBL1409033.1"/>
    <property type="molecule type" value="Genomic_DNA"/>
</dbReference>
<dbReference type="Proteomes" id="UP000625283">
    <property type="component" value="Unassembled WGS sequence"/>
</dbReference>
<evidence type="ECO:0000313" key="4">
    <source>
        <dbReference type="EMBL" id="MBL1409033.1"/>
    </source>
</evidence>
<reference evidence="4 5" key="1">
    <citation type="submission" date="2021-01" db="EMBL/GenBank/DDBJ databases">
        <title>C459-1 draft genome sequence.</title>
        <authorList>
            <person name="Zhang X.-F."/>
        </authorList>
    </citation>
    <scope>NUCLEOTIDE SEQUENCE [LARGE SCALE GENOMIC DNA]</scope>
    <source>
        <strain evidence="5">C459-1</strain>
    </source>
</reference>
<dbReference type="InterPro" id="IPR006860">
    <property type="entry name" value="FecR"/>
</dbReference>
<evidence type="ECO:0000259" key="2">
    <source>
        <dbReference type="Pfam" id="PF04773"/>
    </source>
</evidence>
<dbReference type="InterPro" id="IPR012373">
    <property type="entry name" value="Ferrdict_sens_TM"/>
</dbReference>
<feature type="domain" description="FecR protein" evidence="2">
    <location>
        <begin position="120"/>
        <end position="215"/>
    </location>
</feature>
<keyword evidence="1" id="KW-0812">Transmembrane</keyword>
<dbReference type="Pfam" id="PF04773">
    <property type="entry name" value="FecR"/>
    <property type="match status" value="1"/>
</dbReference>
<feature type="domain" description="Protein FecR C-terminal" evidence="3">
    <location>
        <begin position="281"/>
        <end position="349"/>
    </location>
</feature>
<dbReference type="RefSeq" id="WP_202102782.1">
    <property type="nucleotide sequence ID" value="NZ_JAERTY010000004.1"/>
</dbReference>
<dbReference type="PANTHER" id="PTHR30273">
    <property type="entry name" value="PERIPLASMIC SIGNAL SENSOR AND SIGMA FACTOR ACTIVATOR FECR-RELATED"/>
    <property type="match status" value="1"/>
</dbReference>
<dbReference type="InterPro" id="IPR032508">
    <property type="entry name" value="FecR_C"/>
</dbReference>
<keyword evidence="1" id="KW-0472">Membrane</keyword>
<dbReference type="Gene3D" id="2.60.120.1440">
    <property type="match status" value="1"/>
</dbReference>
<dbReference type="Pfam" id="PF16344">
    <property type="entry name" value="FecR_C"/>
    <property type="match status" value="1"/>
</dbReference>
<organism evidence="4 5">
    <name type="scientific">Sphingobacterium faecale</name>
    <dbReference type="NCBI Taxonomy" id="2803775"/>
    <lineage>
        <taxon>Bacteria</taxon>
        <taxon>Pseudomonadati</taxon>
        <taxon>Bacteroidota</taxon>
        <taxon>Sphingobacteriia</taxon>
        <taxon>Sphingobacteriales</taxon>
        <taxon>Sphingobacteriaceae</taxon>
        <taxon>Sphingobacterium</taxon>
    </lineage>
</organism>
<accession>A0ABS1R2V5</accession>
<comment type="caution">
    <text evidence="4">The sequence shown here is derived from an EMBL/GenBank/DDBJ whole genome shotgun (WGS) entry which is preliminary data.</text>
</comment>
<dbReference type="PANTHER" id="PTHR30273:SF2">
    <property type="entry name" value="PROTEIN FECR"/>
    <property type="match status" value="1"/>
</dbReference>
<gene>
    <name evidence="4" type="ORF">JKG61_09750</name>
</gene>
<proteinExistence type="predicted"/>
<keyword evidence="5" id="KW-1185">Reference proteome</keyword>
<sequence length="350" mass="40056">MSLSEQQILDLLQKHLEGNLTDDELSCLKEEIKHNNNLKTILLYLESPEEIPYLDIEAELVYEKTRPNSLSHLSKDIPRQHKGISIKTILAIVALLALFGFVWLTFKKGAAPQRDGKWNVVKTAKGERKFFKLIDGTSIWLNNESTLSVKEGYGKRHREVLLIGEAYFDVARNENLPLHVYTEQTSIEVLGTVFNVRSYPEDKATEASLIEGKIKLTVKGEKKPDYTLLPGDRVIVTKVSSTDSSPIKQVSPETVKMQVHYKKMDLKSKDLVDFKWIDNQLVFNGDPLPVMLQKLSRWYNKVIILETTALEQEEFSGVFNEAECEQVLDILRKTGAKLNYETKRDTIYIK</sequence>
<dbReference type="Gene3D" id="3.55.50.30">
    <property type="match status" value="1"/>
</dbReference>